<evidence type="ECO:0000313" key="1">
    <source>
        <dbReference type="EMBL" id="CAB4143972.1"/>
    </source>
</evidence>
<accession>A0A6J5QJ66</accession>
<dbReference type="Gene3D" id="2.60.120.40">
    <property type="match status" value="1"/>
</dbReference>
<name>A0A6J5QJ66_9CAUD</name>
<sequence>MQNVLLLPNMTTAQRLALTNLNPGSVVFDTTLSQQFITNNGGVSPSWEIVNQTVIKSSNKSVASATVAFGGTGYNTGDIIQIRGGTAIIPAKMVVAFASGGSIVSVGFIPPNSDTGVYSVNPNLIANQVITITGSGVGAFLDLTMTDSGTITIDPNNSAAISMNTPHGYLQLPSIPPGQEQSVTMAEGGIRYQNTTDRIYLQNQAGLTKILTEQDAPFYTPPLTTKGDVFTRDATVDTRLPVGSNNQVLTADNTQTTGLKWSTPVVYTPPLTTKGDLFARNATIDVRLPVGSDKQILIADAAQTTGLKWGAASAVSLETPASPVLVNSNSPVATQVLTATSATNATWQTPFCFTAVNADRSGSAAISAPAGSGLNVLVFSNAPINTGSIYNTATGIFTVPAGKAGRWRIAYNITNTSTATSNNRNYNLDAAIYINGLFSGADYSTCKTPLQNTESAAFTLASESIINLAVGNQVTIRYVNNGNTNITINQVKLVIQWEST</sequence>
<reference evidence="2" key="1">
    <citation type="submission" date="2020-05" db="EMBL/GenBank/DDBJ databases">
        <authorList>
            <person name="Chiriac C."/>
            <person name="Salcher M."/>
            <person name="Ghai R."/>
            <person name="Kavagutti S V."/>
        </authorList>
    </citation>
    <scope>NUCLEOTIDE SEQUENCE</scope>
</reference>
<dbReference type="EMBL" id="LR797389">
    <property type="protein sequence ID" value="CAB4212547.1"/>
    <property type="molecule type" value="Genomic_DNA"/>
</dbReference>
<dbReference type="InterPro" id="IPR008983">
    <property type="entry name" value="Tumour_necrosis_fac-like_dom"/>
</dbReference>
<gene>
    <name evidence="2" type="ORF">UFOVP1089_4</name>
    <name evidence="3" type="ORF">UFOVP1443_23</name>
    <name evidence="1" type="ORF">UFOVP459_5</name>
</gene>
<organism evidence="2">
    <name type="scientific">uncultured Caudovirales phage</name>
    <dbReference type="NCBI Taxonomy" id="2100421"/>
    <lineage>
        <taxon>Viruses</taxon>
        <taxon>Duplodnaviria</taxon>
        <taxon>Heunggongvirae</taxon>
        <taxon>Uroviricota</taxon>
        <taxon>Caudoviricetes</taxon>
        <taxon>Peduoviridae</taxon>
        <taxon>Maltschvirus</taxon>
        <taxon>Maltschvirus maltsch</taxon>
    </lineage>
</organism>
<protein>
    <submittedName>
        <fullName evidence="2">Uncharacterized protein</fullName>
    </submittedName>
</protein>
<evidence type="ECO:0000313" key="3">
    <source>
        <dbReference type="EMBL" id="CAB4212547.1"/>
    </source>
</evidence>
<dbReference type="SUPFAM" id="SSF49842">
    <property type="entry name" value="TNF-like"/>
    <property type="match status" value="1"/>
</dbReference>
<proteinExistence type="predicted"/>
<dbReference type="EMBL" id="LR797029">
    <property type="protein sequence ID" value="CAB4182467.1"/>
    <property type="molecule type" value="Genomic_DNA"/>
</dbReference>
<evidence type="ECO:0000313" key="2">
    <source>
        <dbReference type="EMBL" id="CAB4182467.1"/>
    </source>
</evidence>
<dbReference type="EMBL" id="LR796424">
    <property type="protein sequence ID" value="CAB4143972.1"/>
    <property type="molecule type" value="Genomic_DNA"/>
</dbReference>